<dbReference type="SUPFAM" id="SSF101478">
    <property type="entry name" value="ADP-ribosylglycohydrolase"/>
    <property type="match status" value="1"/>
</dbReference>
<comment type="caution">
    <text evidence="2">The sequence shown here is derived from an EMBL/GenBank/DDBJ whole genome shotgun (WGS) entry which is preliminary data.</text>
</comment>
<feature type="binding site" evidence="1">
    <location>
        <position position="265"/>
    </location>
    <ligand>
        <name>Mg(2+)</name>
        <dbReference type="ChEBI" id="CHEBI:18420"/>
        <label>1</label>
    </ligand>
</feature>
<feature type="binding site" evidence="1">
    <location>
        <position position="55"/>
    </location>
    <ligand>
        <name>Mg(2+)</name>
        <dbReference type="ChEBI" id="CHEBI:18420"/>
        <label>1</label>
    </ligand>
</feature>
<sequence>MKDLQDNYRGTLLGLALGDALGTTVEFRPPGSFEPLTDLTGGGPFHLQAGQWTDDTSMAICLAESLIACRGNDLTDQCQRYLDWWHQGTNSATGSCFDIGNTVRSALATFQATGNPQSGSRDPQNAGNGSLMRLAPAALYYACRPRHECLQRCEESSLTTHGADETLWACRLFGNWIVQALTATDKKDALSLEAGLLTRADYAGPLSDALQAVVAGSYRHHEPPRIRGTGYVVHSLEAALWAFWRAKDFRHGALLAANLGDDADTTAAIYGQLAGAFWGGDALPPDWQAKLHWREKLSTLAETLHQLATKASSPPSLP</sequence>
<dbReference type="EMBL" id="JAENIO010000027">
    <property type="protein sequence ID" value="MBK1834582.1"/>
    <property type="molecule type" value="Genomic_DNA"/>
</dbReference>
<comment type="cofactor">
    <cofactor evidence="1">
        <name>Mg(2+)</name>
        <dbReference type="ChEBI" id="CHEBI:18420"/>
    </cofactor>
    <text evidence="1">Binds 2 magnesium ions per subunit.</text>
</comment>
<dbReference type="Proteomes" id="UP000604083">
    <property type="component" value="Unassembled WGS sequence"/>
</dbReference>
<dbReference type="RefSeq" id="WP_200392018.1">
    <property type="nucleotide sequence ID" value="NZ_JAENIO010000027.1"/>
</dbReference>
<reference evidence="2" key="1">
    <citation type="submission" date="2021-01" db="EMBL/GenBank/DDBJ databases">
        <title>Modified the classification status of verrucomicrobia.</title>
        <authorList>
            <person name="Feng X."/>
        </authorList>
    </citation>
    <scope>NUCLEOTIDE SEQUENCE</scope>
    <source>
        <strain evidence="2">KCTC 12986</strain>
    </source>
</reference>
<name>A0A934RRI1_9BACT</name>
<dbReference type="PANTHER" id="PTHR16222">
    <property type="entry name" value="ADP-RIBOSYLGLYCOHYDROLASE"/>
    <property type="match status" value="1"/>
</dbReference>
<feature type="binding site" evidence="1">
    <location>
        <position position="262"/>
    </location>
    <ligand>
        <name>Mg(2+)</name>
        <dbReference type="ChEBI" id="CHEBI:18420"/>
        <label>1</label>
    </ligand>
</feature>
<dbReference type="Pfam" id="PF03747">
    <property type="entry name" value="ADP_ribosyl_GH"/>
    <property type="match status" value="1"/>
</dbReference>
<keyword evidence="1" id="KW-0479">Metal-binding</keyword>
<keyword evidence="1" id="KW-0460">Magnesium</keyword>
<feature type="binding site" evidence="1">
    <location>
        <position position="54"/>
    </location>
    <ligand>
        <name>Mg(2+)</name>
        <dbReference type="ChEBI" id="CHEBI:18420"/>
        <label>1</label>
    </ligand>
</feature>
<dbReference type="GO" id="GO:0046872">
    <property type="term" value="F:metal ion binding"/>
    <property type="evidence" value="ECO:0007669"/>
    <property type="project" value="UniProtKB-KW"/>
</dbReference>
<keyword evidence="3" id="KW-1185">Reference proteome</keyword>
<dbReference type="InterPro" id="IPR036705">
    <property type="entry name" value="Ribosyl_crysJ1_sf"/>
</dbReference>
<protein>
    <submittedName>
        <fullName evidence="2">ADP-ribosylglycohydrolase family protein</fullName>
    </submittedName>
</protein>
<feature type="binding site" evidence="1">
    <location>
        <position position="264"/>
    </location>
    <ligand>
        <name>Mg(2+)</name>
        <dbReference type="ChEBI" id="CHEBI:18420"/>
        <label>1</label>
    </ligand>
</feature>
<dbReference type="InterPro" id="IPR050792">
    <property type="entry name" value="ADP-ribosylglycohydrolase"/>
</dbReference>
<dbReference type="InterPro" id="IPR005502">
    <property type="entry name" value="Ribosyl_crysJ1"/>
</dbReference>
<accession>A0A934RRI1</accession>
<feature type="binding site" evidence="1">
    <location>
        <position position="53"/>
    </location>
    <ligand>
        <name>Mg(2+)</name>
        <dbReference type="ChEBI" id="CHEBI:18420"/>
        <label>1</label>
    </ligand>
</feature>
<evidence type="ECO:0000256" key="1">
    <source>
        <dbReference type="PIRSR" id="PIRSR605502-1"/>
    </source>
</evidence>
<dbReference type="AlphaFoldDB" id="A0A934RRI1"/>
<evidence type="ECO:0000313" key="2">
    <source>
        <dbReference type="EMBL" id="MBK1834582.1"/>
    </source>
</evidence>
<dbReference type="Gene3D" id="1.10.4080.10">
    <property type="entry name" value="ADP-ribosylation/Crystallin J1"/>
    <property type="match status" value="1"/>
</dbReference>
<dbReference type="PANTHER" id="PTHR16222:SF12">
    <property type="entry name" value="ADP-RIBOSYLGLYCOHYDROLASE-RELATED"/>
    <property type="match status" value="1"/>
</dbReference>
<organism evidence="2 3">
    <name type="scientific">Roseibacillus ishigakijimensis</name>
    <dbReference type="NCBI Taxonomy" id="454146"/>
    <lineage>
        <taxon>Bacteria</taxon>
        <taxon>Pseudomonadati</taxon>
        <taxon>Verrucomicrobiota</taxon>
        <taxon>Verrucomicrobiia</taxon>
        <taxon>Verrucomicrobiales</taxon>
        <taxon>Verrucomicrobiaceae</taxon>
        <taxon>Roseibacillus</taxon>
    </lineage>
</organism>
<proteinExistence type="predicted"/>
<evidence type="ECO:0000313" key="3">
    <source>
        <dbReference type="Proteomes" id="UP000604083"/>
    </source>
</evidence>
<gene>
    <name evidence="2" type="ORF">JIN78_10965</name>
</gene>